<dbReference type="RefSeq" id="WP_074945888.1">
    <property type="nucleotide sequence ID" value="NZ_FOZU01000010.1"/>
</dbReference>
<keyword evidence="3" id="KW-1133">Transmembrane helix</keyword>
<evidence type="ECO:0000313" key="5">
    <source>
        <dbReference type="Proteomes" id="UP000182827"/>
    </source>
</evidence>
<dbReference type="EMBL" id="FOZU01000010">
    <property type="protein sequence ID" value="SFS86086.1"/>
    <property type="molecule type" value="Genomic_DNA"/>
</dbReference>
<dbReference type="SUPFAM" id="SSF51161">
    <property type="entry name" value="Trimeric LpxA-like enzymes"/>
    <property type="match status" value="1"/>
</dbReference>
<dbReference type="InterPro" id="IPR051159">
    <property type="entry name" value="Hexapeptide_acetyltransf"/>
</dbReference>
<dbReference type="GO" id="GO:0005829">
    <property type="term" value="C:cytosol"/>
    <property type="evidence" value="ECO:0007669"/>
    <property type="project" value="TreeGrafter"/>
</dbReference>
<comment type="similarity">
    <text evidence="1">Belongs to the transferase hexapeptide repeat family.</text>
</comment>
<evidence type="ECO:0000256" key="2">
    <source>
        <dbReference type="ARBA" id="ARBA00022679"/>
    </source>
</evidence>
<proteinExistence type="inferred from homology"/>
<dbReference type="CDD" id="cd04647">
    <property type="entry name" value="LbH_MAT_like"/>
    <property type="match status" value="1"/>
</dbReference>
<accession>A0A1I6TA46</accession>
<dbReference type="InterPro" id="IPR011004">
    <property type="entry name" value="Trimer_LpxA-like_sf"/>
</dbReference>
<dbReference type="Pfam" id="PF00132">
    <property type="entry name" value="Hexapep"/>
    <property type="match status" value="1"/>
</dbReference>
<sequence length="192" mass="20919">MSNLLKEIHYQFRFALPIWFFLLLMNFLPDIGPIIRLRGLLISLFLPGRPKKLLIGRDVTLLSINKLRLGKDVYIAKGCWLNAVGGITFEDEVILAPYVVMSSTNHGFKDGSVKRGGSHPAPIVIKYGTWIAAHSVIAAGTTVGKGNIIGANSVVTKSTPDNVIMAGLPAKFVKDRIDNPSSISSKHDVVVK</sequence>
<protein>
    <submittedName>
        <fullName evidence="4">Acetyltransferase (Isoleucine patch superfamily)</fullName>
    </submittedName>
</protein>
<dbReference type="Gene3D" id="2.160.10.10">
    <property type="entry name" value="Hexapeptide repeat proteins"/>
    <property type="match status" value="1"/>
</dbReference>
<dbReference type="PANTHER" id="PTHR23416:SF23">
    <property type="entry name" value="ACETYLTRANSFERASE C18B11.09C-RELATED"/>
    <property type="match status" value="1"/>
</dbReference>
<keyword evidence="3" id="KW-0472">Membrane</keyword>
<reference evidence="5" key="1">
    <citation type="submission" date="2016-10" db="EMBL/GenBank/DDBJ databases">
        <authorList>
            <person name="Varghese N."/>
            <person name="Submissions S."/>
        </authorList>
    </citation>
    <scope>NUCLEOTIDE SEQUENCE [LARGE SCALE GENOMIC DNA]</scope>
    <source>
        <strain evidence="5">ANC 5076</strain>
    </source>
</reference>
<gene>
    <name evidence="4" type="ORF">SAMN05444586_101050</name>
</gene>
<keyword evidence="2 4" id="KW-0808">Transferase</keyword>
<evidence type="ECO:0000256" key="3">
    <source>
        <dbReference type="SAM" id="Phobius"/>
    </source>
</evidence>
<evidence type="ECO:0000313" key="4">
    <source>
        <dbReference type="EMBL" id="SFS86086.1"/>
    </source>
</evidence>
<organism evidence="4 5">
    <name type="scientific">Acinetobacter bohemicus</name>
    <dbReference type="NCBI Taxonomy" id="1435036"/>
    <lineage>
        <taxon>Bacteria</taxon>
        <taxon>Pseudomonadati</taxon>
        <taxon>Pseudomonadota</taxon>
        <taxon>Gammaproteobacteria</taxon>
        <taxon>Moraxellales</taxon>
        <taxon>Moraxellaceae</taxon>
        <taxon>Acinetobacter</taxon>
    </lineage>
</organism>
<name>A0A1I6TA46_9GAMM</name>
<keyword evidence="5" id="KW-1185">Reference proteome</keyword>
<feature type="transmembrane region" description="Helical" evidence="3">
    <location>
        <begin position="12"/>
        <end position="28"/>
    </location>
</feature>
<dbReference type="PANTHER" id="PTHR23416">
    <property type="entry name" value="SIALIC ACID SYNTHASE-RELATED"/>
    <property type="match status" value="1"/>
</dbReference>
<keyword evidence="3" id="KW-0812">Transmembrane</keyword>
<dbReference type="GO" id="GO:0008374">
    <property type="term" value="F:O-acyltransferase activity"/>
    <property type="evidence" value="ECO:0007669"/>
    <property type="project" value="TreeGrafter"/>
</dbReference>
<evidence type="ECO:0000256" key="1">
    <source>
        <dbReference type="ARBA" id="ARBA00007274"/>
    </source>
</evidence>
<dbReference type="InterPro" id="IPR001451">
    <property type="entry name" value="Hexapep"/>
</dbReference>
<dbReference type="AlphaFoldDB" id="A0A1I6TA46"/>
<dbReference type="Proteomes" id="UP000182827">
    <property type="component" value="Unassembled WGS sequence"/>
</dbReference>